<keyword evidence="5" id="KW-0862">Zinc</keyword>
<evidence type="ECO:0000313" key="9">
    <source>
        <dbReference type="RefSeq" id="XP_011636290.1"/>
    </source>
</evidence>
<evidence type="ECO:0000259" key="7">
    <source>
        <dbReference type="SMART" id="SM01168"/>
    </source>
</evidence>
<evidence type="ECO:0000256" key="6">
    <source>
        <dbReference type="ARBA" id="ARBA00023242"/>
    </source>
</evidence>
<dbReference type="GO" id="GO:0016788">
    <property type="term" value="F:hydrolase activity, acting on ester bonds"/>
    <property type="evidence" value="ECO:0007669"/>
    <property type="project" value="TreeGrafter"/>
</dbReference>
<dbReference type="GO" id="GO:0005634">
    <property type="term" value="C:nucleus"/>
    <property type="evidence" value="ECO:0007669"/>
    <property type="project" value="UniProtKB-SubCell"/>
</dbReference>
<dbReference type="PANTHER" id="PTHR13204">
    <property type="entry name" value="PTD012 PROTEIN"/>
    <property type="match status" value="1"/>
</dbReference>
<dbReference type="InterPro" id="IPR015021">
    <property type="entry name" value="C11orf54_DUF1907"/>
</dbReference>
<keyword evidence="8" id="KW-1185">Reference proteome</keyword>
<proteinExistence type="predicted"/>
<reference evidence="9" key="1">
    <citation type="submission" date="2025-08" db="UniProtKB">
        <authorList>
            <consortium name="RefSeq"/>
        </authorList>
    </citation>
    <scope>IDENTIFICATION</scope>
</reference>
<feature type="domain" description="DUF1907" evidence="7">
    <location>
        <begin position="6"/>
        <end position="307"/>
    </location>
</feature>
<accession>A0A6I9W4K0</accession>
<dbReference type="RefSeq" id="XP_011636290.1">
    <property type="nucleotide sequence ID" value="XM_011637988.1"/>
</dbReference>
<gene>
    <name evidence="9" type="primary">LOC105426666</name>
</gene>
<evidence type="ECO:0000256" key="2">
    <source>
        <dbReference type="ARBA" id="ARBA00011245"/>
    </source>
</evidence>
<evidence type="ECO:0000256" key="3">
    <source>
        <dbReference type="ARBA" id="ARBA00022723"/>
    </source>
</evidence>
<dbReference type="Proteomes" id="UP000504615">
    <property type="component" value="Unplaced"/>
</dbReference>
<dbReference type="Pfam" id="PF08925">
    <property type="entry name" value="DUF1907"/>
    <property type="match status" value="1"/>
</dbReference>
<organism evidence="8 9">
    <name type="scientific">Pogonomyrmex barbatus</name>
    <name type="common">red harvester ant</name>
    <dbReference type="NCBI Taxonomy" id="144034"/>
    <lineage>
        <taxon>Eukaryota</taxon>
        <taxon>Metazoa</taxon>
        <taxon>Ecdysozoa</taxon>
        <taxon>Arthropoda</taxon>
        <taxon>Hexapoda</taxon>
        <taxon>Insecta</taxon>
        <taxon>Pterygota</taxon>
        <taxon>Neoptera</taxon>
        <taxon>Endopterygota</taxon>
        <taxon>Hymenoptera</taxon>
        <taxon>Apocrita</taxon>
        <taxon>Aculeata</taxon>
        <taxon>Formicoidea</taxon>
        <taxon>Formicidae</taxon>
        <taxon>Myrmicinae</taxon>
        <taxon>Pogonomyrmex</taxon>
    </lineage>
</organism>
<name>A0A6I9W4K0_9HYME</name>
<dbReference type="OrthoDB" id="7441093at2759"/>
<dbReference type="AlphaFoldDB" id="A0A6I9W4K0"/>
<evidence type="ECO:0000313" key="8">
    <source>
        <dbReference type="Proteomes" id="UP000504615"/>
    </source>
</evidence>
<keyword evidence="3" id="KW-0479">Metal-binding</keyword>
<protein>
    <submittedName>
        <fullName evidence="9">Ester hydrolase C11orf54 homolog</fullName>
    </submittedName>
</protein>
<evidence type="ECO:0000256" key="1">
    <source>
        <dbReference type="ARBA" id="ARBA00004123"/>
    </source>
</evidence>
<evidence type="ECO:0000256" key="4">
    <source>
        <dbReference type="ARBA" id="ARBA00022801"/>
    </source>
</evidence>
<dbReference type="PANTHER" id="PTHR13204:SF1">
    <property type="entry name" value="ESTER HYDROLASE C11ORF54"/>
    <property type="match status" value="1"/>
</dbReference>
<dbReference type="SMART" id="SM01168">
    <property type="entry name" value="DUF1907"/>
    <property type="match status" value="1"/>
</dbReference>
<dbReference type="KEGG" id="pbar:105426666"/>
<evidence type="ECO:0000256" key="5">
    <source>
        <dbReference type="ARBA" id="ARBA00022833"/>
    </source>
</evidence>
<keyword evidence="4 9" id="KW-0378">Hydrolase</keyword>
<comment type="subunit">
    <text evidence="2">Monomer.</text>
</comment>
<keyword evidence="6" id="KW-0539">Nucleus</keyword>
<sequence length="322" mass="36993">MKLAAAVENELSTSFGKVTAEWVDCPDLTQEPFNLAAPGLGGDTAILDIGGISNVYPEHIESKIYHFENIFKHLNCNQNDIFIIGGGLSRRLSDNHLGNLIMNATFSPTENRMVKNKTLFAFVDEARNNDVKFTLEMLTNPLPKCHMYGNFFVNQGLREQVLKVEAKERYGRDFIDALQHAFSRIYPDKHYLELTGCGGVFMVKNARVVHHVMQNNWCSLFYNKLTIEKESLRYWSVKTPVIALTTFLNTDRHTVIRNSKFEDLFLTRFQVHSYSNNCGGYYHKAEDDEKAIEYLGYFSPATKLYRIDPVPMYTEMANYSYL</sequence>
<dbReference type="GeneID" id="105426666"/>
<dbReference type="SUPFAM" id="SSF117856">
    <property type="entry name" value="AF0104/ALDC/Ptd012-like"/>
    <property type="match status" value="1"/>
</dbReference>
<dbReference type="GO" id="GO:0008270">
    <property type="term" value="F:zinc ion binding"/>
    <property type="evidence" value="ECO:0007669"/>
    <property type="project" value="TreeGrafter"/>
</dbReference>
<comment type="subcellular location">
    <subcellularLocation>
        <location evidence="1">Nucleus</location>
    </subcellularLocation>
</comment>